<keyword evidence="4 15" id="KW-0227">DNA damage</keyword>
<evidence type="ECO:0000313" key="19">
    <source>
        <dbReference type="Proteomes" id="UP001156664"/>
    </source>
</evidence>
<dbReference type="CDD" id="cd18811">
    <property type="entry name" value="SF2_C_RecG"/>
    <property type="match status" value="1"/>
</dbReference>
<dbReference type="InterPro" id="IPR047112">
    <property type="entry name" value="RecG/Mfd"/>
</dbReference>
<keyword evidence="8" id="KW-0238">DNA-binding</keyword>
<feature type="domain" description="Helicase C-terminal" evidence="17">
    <location>
        <begin position="470"/>
        <end position="630"/>
    </location>
</feature>
<dbReference type="RefSeq" id="WP_284280476.1">
    <property type="nucleotide sequence ID" value="NZ_BSOJ01000010.1"/>
</dbReference>
<keyword evidence="3 15" id="KW-0547">Nucleotide-binding</keyword>
<evidence type="ECO:0000256" key="3">
    <source>
        <dbReference type="ARBA" id="ARBA00022741"/>
    </source>
</evidence>
<comment type="catalytic activity">
    <reaction evidence="14 15">
        <text>ATP + H2O = ADP + phosphate + H(+)</text>
        <dbReference type="Rhea" id="RHEA:13065"/>
        <dbReference type="ChEBI" id="CHEBI:15377"/>
        <dbReference type="ChEBI" id="CHEBI:15378"/>
        <dbReference type="ChEBI" id="CHEBI:30616"/>
        <dbReference type="ChEBI" id="CHEBI:43474"/>
        <dbReference type="ChEBI" id="CHEBI:456216"/>
        <dbReference type="EC" id="5.6.2.4"/>
    </reaction>
</comment>
<dbReference type="PANTHER" id="PTHR47964">
    <property type="entry name" value="ATP-DEPENDENT DNA HELICASE HOMOLOG RECG, CHLOROPLASTIC"/>
    <property type="match status" value="1"/>
</dbReference>
<evidence type="ECO:0000259" key="17">
    <source>
        <dbReference type="PROSITE" id="PS51194"/>
    </source>
</evidence>
<evidence type="ECO:0000313" key="18">
    <source>
        <dbReference type="EMBL" id="GLR26013.1"/>
    </source>
</evidence>
<comment type="similarity">
    <text evidence="1 15">Belongs to the helicase family. RecG subfamily.</text>
</comment>
<sequence>MSSNPSFPELEPLPSSISEQAGGLLHASHWMGLALHLPLRFEDHATLTAMDSLTVGQKVNLNATVMAKEVQYQPRKQLKVWVQDGDTELLLRWLHFYPGLIQKLEEGTQLLISGQIRQSYGCLEIVHPQIKISRLGQIGESSVSSANQAVQKLEPVYPSTGQLKQAQWRAWMKKLPRACFEDTLTEQQCKAHGLMPLNEALNTLHGEAEPHLLFDLNQRTHPAWTRLKVDELLAQQLLLQVYRTQRTQEKAETLPIGKSNLINAFLRQLPFRLTGAQQRALLEIQQDLAKPYPMQRLLQGDVGSGKTLVAALACLTAVEHGKQAAILAPTEVLAEQHYFKLKPLLDKVNVHSAKLLGNLKKSEKNRVLASLADGSCQVVIGTHALVQEAVAFNRLALVIVDEQHRFGVAQRLELIRKAPPGYLAHQLMMSATPIPRTLAQTYLSDLSVSNLDEKPPGRKPIITKLLSQGKRDQLIQAIELEINQGRQVYWVCPLIEESEKLDLQAAQATYEGLLEALPKHRIGLLHGKQDSKEKQSTMQAFSAGGIDLLVSTTVIEVGVDVGNASLMVIDQAERFGLAQLHQLRGRVGRGENQSVCVLLYGNPLSATAKARLKAMHESDDGFFLAEKDLEIRGPGELLGKRQSGMPMLRYADPMTERTLLQKARTIATEMNPDSAQAQRHIRRWTEETPWWLS</sequence>
<dbReference type="GO" id="GO:0004386">
    <property type="term" value="F:helicase activity"/>
    <property type="evidence" value="ECO:0007669"/>
    <property type="project" value="UniProtKB-KW"/>
</dbReference>
<evidence type="ECO:0000256" key="10">
    <source>
        <dbReference type="ARBA" id="ARBA00023204"/>
    </source>
</evidence>
<dbReference type="SUPFAM" id="SSF52540">
    <property type="entry name" value="P-loop containing nucleoside triphosphate hydrolases"/>
    <property type="match status" value="2"/>
</dbReference>
<dbReference type="Proteomes" id="UP001156664">
    <property type="component" value="Unassembled WGS sequence"/>
</dbReference>
<keyword evidence="6 15" id="KW-0347">Helicase</keyword>
<dbReference type="PROSITE" id="PS51192">
    <property type="entry name" value="HELICASE_ATP_BIND_1"/>
    <property type="match status" value="1"/>
</dbReference>
<evidence type="ECO:0000256" key="13">
    <source>
        <dbReference type="ARBA" id="ARBA00034808"/>
    </source>
</evidence>
<keyword evidence="9 15" id="KW-0233">DNA recombination</keyword>
<dbReference type="Pfam" id="PF19833">
    <property type="entry name" value="RecG_dom3_C"/>
    <property type="match status" value="1"/>
</dbReference>
<dbReference type="NCBIfam" id="TIGR00643">
    <property type="entry name" value="recG"/>
    <property type="match status" value="1"/>
</dbReference>
<keyword evidence="11" id="KW-0413">Isomerase</keyword>
<dbReference type="InterPro" id="IPR011545">
    <property type="entry name" value="DEAD/DEAH_box_helicase_dom"/>
</dbReference>
<dbReference type="Gene3D" id="2.40.50.140">
    <property type="entry name" value="Nucleic acid-binding proteins"/>
    <property type="match status" value="1"/>
</dbReference>
<gene>
    <name evidence="18" type="primary">recG</name>
    <name evidence="18" type="ORF">GCM10007875_11010</name>
</gene>
<feature type="domain" description="Helicase ATP-binding" evidence="16">
    <location>
        <begin position="287"/>
        <end position="451"/>
    </location>
</feature>
<evidence type="ECO:0000256" key="12">
    <source>
        <dbReference type="ARBA" id="ARBA00034617"/>
    </source>
</evidence>
<dbReference type="SMART" id="SM00490">
    <property type="entry name" value="HELICc"/>
    <property type="match status" value="1"/>
</dbReference>
<dbReference type="InterPro" id="IPR012340">
    <property type="entry name" value="NA-bd_OB-fold"/>
</dbReference>
<dbReference type="PANTHER" id="PTHR47964:SF1">
    <property type="entry name" value="ATP-DEPENDENT DNA HELICASE HOMOLOG RECG, CHLOROPLASTIC"/>
    <property type="match status" value="1"/>
</dbReference>
<dbReference type="InterPro" id="IPR001650">
    <property type="entry name" value="Helicase_C-like"/>
</dbReference>
<evidence type="ECO:0000256" key="11">
    <source>
        <dbReference type="ARBA" id="ARBA00023235"/>
    </source>
</evidence>
<dbReference type="SUPFAM" id="SSF50249">
    <property type="entry name" value="Nucleic acid-binding proteins"/>
    <property type="match status" value="1"/>
</dbReference>
<reference evidence="19" key="1">
    <citation type="journal article" date="2019" name="Int. J. Syst. Evol. Microbiol.">
        <title>The Global Catalogue of Microorganisms (GCM) 10K type strain sequencing project: providing services to taxonomists for standard genome sequencing and annotation.</title>
        <authorList>
            <consortium name="The Broad Institute Genomics Platform"/>
            <consortium name="The Broad Institute Genome Sequencing Center for Infectious Disease"/>
            <person name="Wu L."/>
            <person name="Ma J."/>
        </authorList>
    </citation>
    <scope>NUCLEOTIDE SEQUENCE [LARGE SCALE GENOMIC DNA]</scope>
    <source>
        <strain evidence="19">NBRC 105857</strain>
    </source>
</reference>
<dbReference type="InterPro" id="IPR033454">
    <property type="entry name" value="RecG_wedge"/>
</dbReference>
<dbReference type="InterPro" id="IPR004609">
    <property type="entry name" value="ATP-dep_DNA_helicase_RecG"/>
</dbReference>
<dbReference type="InterPro" id="IPR014001">
    <property type="entry name" value="Helicase_ATP-bd"/>
</dbReference>
<evidence type="ECO:0000256" key="5">
    <source>
        <dbReference type="ARBA" id="ARBA00022801"/>
    </source>
</evidence>
<dbReference type="CDD" id="cd04488">
    <property type="entry name" value="RecG_wedge_OBF"/>
    <property type="match status" value="1"/>
</dbReference>
<evidence type="ECO:0000256" key="7">
    <source>
        <dbReference type="ARBA" id="ARBA00022840"/>
    </source>
</evidence>
<evidence type="ECO:0000256" key="4">
    <source>
        <dbReference type="ARBA" id="ARBA00022763"/>
    </source>
</evidence>
<comment type="catalytic activity">
    <reaction evidence="12 15">
        <text>Couples ATP hydrolysis with the unwinding of duplex DNA by translocating in the 3'-5' direction.</text>
        <dbReference type="EC" id="5.6.2.4"/>
    </reaction>
</comment>
<evidence type="ECO:0000256" key="9">
    <source>
        <dbReference type="ARBA" id="ARBA00023172"/>
    </source>
</evidence>
<organism evidence="18 19">
    <name type="scientific">Limnobacter litoralis</name>
    <dbReference type="NCBI Taxonomy" id="481366"/>
    <lineage>
        <taxon>Bacteria</taxon>
        <taxon>Pseudomonadati</taxon>
        <taxon>Pseudomonadota</taxon>
        <taxon>Betaproteobacteria</taxon>
        <taxon>Burkholderiales</taxon>
        <taxon>Burkholderiaceae</taxon>
        <taxon>Limnobacter</taxon>
    </lineage>
</organism>
<dbReference type="Gene3D" id="3.40.50.300">
    <property type="entry name" value="P-loop containing nucleotide triphosphate hydrolases"/>
    <property type="match status" value="2"/>
</dbReference>
<dbReference type="Pfam" id="PF17191">
    <property type="entry name" value="RecG_wedge"/>
    <property type="match status" value="1"/>
</dbReference>
<comment type="function">
    <text evidence="15">Plays a critical role in recombination and DNA repair. Helps process Holliday junction intermediates to mature products by catalyzing branch migration. Has replication fork regression activity, unwinds stalled or blocked replication forks to make a HJ that can be resolved. Has a DNA unwinding activity characteristic of a DNA helicase with 3'-5' polarity.</text>
</comment>
<evidence type="ECO:0000256" key="8">
    <source>
        <dbReference type="ARBA" id="ARBA00023125"/>
    </source>
</evidence>
<dbReference type="SMART" id="SM00487">
    <property type="entry name" value="DEXDc"/>
    <property type="match status" value="1"/>
</dbReference>
<proteinExistence type="inferred from homology"/>
<keyword evidence="10 15" id="KW-0234">DNA repair</keyword>
<evidence type="ECO:0000256" key="14">
    <source>
        <dbReference type="ARBA" id="ARBA00048988"/>
    </source>
</evidence>
<comment type="caution">
    <text evidence="18">The sequence shown here is derived from an EMBL/GenBank/DDBJ whole genome shotgun (WGS) entry which is preliminary data.</text>
</comment>
<evidence type="ECO:0000256" key="6">
    <source>
        <dbReference type="ARBA" id="ARBA00022806"/>
    </source>
</evidence>
<dbReference type="InterPro" id="IPR027417">
    <property type="entry name" value="P-loop_NTPase"/>
</dbReference>
<name>A0ABQ5YN67_9BURK</name>
<keyword evidence="7 15" id="KW-0067">ATP-binding</keyword>
<dbReference type="EC" id="5.6.2.4" evidence="13 15"/>
<accession>A0ABQ5YN67</accession>
<dbReference type="Pfam" id="PF00271">
    <property type="entry name" value="Helicase_C"/>
    <property type="match status" value="1"/>
</dbReference>
<dbReference type="EMBL" id="BSOJ01000010">
    <property type="protein sequence ID" value="GLR26013.1"/>
    <property type="molecule type" value="Genomic_DNA"/>
</dbReference>
<dbReference type="Pfam" id="PF00270">
    <property type="entry name" value="DEAD"/>
    <property type="match status" value="1"/>
</dbReference>
<protein>
    <recommendedName>
        <fullName evidence="2 15">ATP-dependent DNA helicase RecG</fullName>
        <ecNumber evidence="13 15">5.6.2.4</ecNumber>
    </recommendedName>
</protein>
<evidence type="ECO:0000256" key="1">
    <source>
        <dbReference type="ARBA" id="ARBA00007504"/>
    </source>
</evidence>
<dbReference type="PROSITE" id="PS51194">
    <property type="entry name" value="HELICASE_CTER"/>
    <property type="match status" value="1"/>
</dbReference>
<evidence type="ECO:0000256" key="15">
    <source>
        <dbReference type="RuleBase" id="RU363016"/>
    </source>
</evidence>
<dbReference type="NCBIfam" id="NF008168">
    <property type="entry name" value="PRK10917.2-2"/>
    <property type="match status" value="1"/>
</dbReference>
<keyword evidence="19" id="KW-1185">Reference proteome</keyword>
<dbReference type="InterPro" id="IPR045562">
    <property type="entry name" value="RecG_dom3_C"/>
</dbReference>
<evidence type="ECO:0000256" key="2">
    <source>
        <dbReference type="ARBA" id="ARBA00017846"/>
    </source>
</evidence>
<keyword evidence="5 15" id="KW-0378">Hydrolase</keyword>
<evidence type="ECO:0000259" key="16">
    <source>
        <dbReference type="PROSITE" id="PS51192"/>
    </source>
</evidence>